<reference evidence="2" key="1">
    <citation type="submission" date="2022-10" db="EMBL/GenBank/DDBJ databases">
        <authorList>
            <person name="Chen Y."/>
            <person name="Dougan E. K."/>
            <person name="Chan C."/>
            <person name="Rhodes N."/>
            <person name="Thang M."/>
        </authorList>
    </citation>
    <scope>NUCLEOTIDE SEQUENCE</scope>
</reference>
<protein>
    <submittedName>
        <fullName evidence="4">Alpha-amylase</fullName>
    </submittedName>
</protein>
<dbReference type="AlphaFoldDB" id="A0A9P1G9H9"/>
<accession>A0A9P1G9H9</accession>
<proteinExistence type="predicted"/>
<comment type="caution">
    <text evidence="2">The sequence shown here is derived from an EMBL/GenBank/DDBJ whole genome shotgun (WGS) entry which is preliminary data.</text>
</comment>
<organism evidence="2">
    <name type="scientific">Cladocopium goreaui</name>
    <dbReference type="NCBI Taxonomy" id="2562237"/>
    <lineage>
        <taxon>Eukaryota</taxon>
        <taxon>Sar</taxon>
        <taxon>Alveolata</taxon>
        <taxon>Dinophyceae</taxon>
        <taxon>Suessiales</taxon>
        <taxon>Symbiodiniaceae</taxon>
        <taxon>Cladocopium</taxon>
    </lineage>
</organism>
<evidence type="ECO:0000256" key="1">
    <source>
        <dbReference type="SAM" id="MobiDB-lite"/>
    </source>
</evidence>
<dbReference type="OrthoDB" id="10598953at2759"/>
<reference evidence="3" key="2">
    <citation type="submission" date="2024-04" db="EMBL/GenBank/DDBJ databases">
        <authorList>
            <person name="Chen Y."/>
            <person name="Shah S."/>
            <person name="Dougan E. K."/>
            <person name="Thang M."/>
            <person name="Chan C."/>
        </authorList>
    </citation>
    <scope>NUCLEOTIDE SEQUENCE [LARGE SCALE GENOMIC DNA]</scope>
</reference>
<dbReference type="Proteomes" id="UP001152797">
    <property type="component" value="Unassembled WGS sequence"/>
</dbReference>
<sequence length="737" mass="80632">MEQPWAVALAFAGGWLLREWSTPQKVEEPASCHCQCSFPVSPAPEHMAALAPGSLMFVSYGEVPEVYHTRLILDWVSGLEYVIATPDLDIYPETMDASNPDFTDCVPALPGGLVPPGINPNSVYSFAPMTAAELSQLLAAGRTEAALERARRGVAAGAAPAPGAAAPVVNEVWVLAIFVRACQAGQVVLIKRMKEEDIPSFCEERVQALRSIEASAGEDKTVADDVRTLETAIMKEKRKMEEAKGGQKGKKSNPKATPKDGGGSGHERQLLVAFITARMVVHGRPNRVFHSPVPDHRTRDVVPLPQLVVEELRDRRVCRSVAKRIHHRAEIAKRTNRVIAALNSLFSGRRAGTDVPTVRALDDLPLNQRLAISDILKNVKKLGHPPLHLHGSEALKALRAASSTYGFQEAGVGDVVPLDLHYLSLPEERVVGVDLVDALPESLQSVVTDFEDHMLQHADVWTSFSSDLDSLRPYDDPSLKKRSVYLDFVREVYKRGIIRFSQNCRGRVGAFTVSKKPKVIDNVVTPRQRLVLDCRLVNAMFRPSPHTNLGSLTALSEMYIPDGQNLFISGADIKDCFYAVRVDDALSDFFGLMQDITGDEVYRATGGECGEMYSDDMFTPAVSVLPMGFSWSFYLVQCIHEHSVCRALDIGREQLVLEGFPAPLLSGGECVAMPYCDNAHVLSFCEDLCNAGSLAAQSDLTSLGFTTHEEEQANTFFKTLGGVVDGVAGEVRTTPER</sequence>
<gene>
    <name evidence="2" type="ORF">C1SCF055_LOCUS30877</name>
</gene>
<feature type="non-terminal residue" evidence="2">
    <location>
        <position position="1"/>
    </location>
</feature>
<evidence type="ECO:0000313" key="2">
    <source>
        <dbReference type="EMBL" id="CAI4005124.1"/>
    </source>
</evidence>
<dbReference type="EMBL" id="CAMXCT030003565">
    <property type="protein sequence ID" value="CAL4792436.1"/>
    <property type="molecule type" value="Genomic_DNA"/>
</dbReference>
<keyword evidence="5" id="KW-1185">Reference proteome</keyword>
<feature type="compositionally biased region" description="Basic and acidic residues" evidence="1">
    <location>
        <begin position="235"/>
        <end position="245"/>
    </location>
</feature>
<name>A0A9P1G9H9_9DINO</name>
<feature type="region of interest" description="Disordered" evidence="1">
    <location>
        <begin position="235"/>
        <end position="265"/>
    </location>
</feature>
<evidence type="ECO:0000313" key="3">
    <source>
        <dbReference type="EMBL" id="CAL1158499.1"/>
    </source>
</evidence>
<dbReference type="EMBL" id="CAMXCT010003565">
    <property type="protein sequence ID" value="CAI4005124.1"/>
    <property type="molecule type" value="Genomic_DNA"/>
</dbReference>
<evidence type="ECO:0000313" key="4">
    <source>
        <dbReference type="EMBL" id="CAL4792436.1"/>
    </source>
</evidence>
<dbReference type="EMBL" id="CAMXCT020003565">
    <property type="protein sequence ID" value="CAL1158499.1"/>
    <property type="molecule type" value="Genomic_DNA"/>
</dbReference>
<evidence type="ECO:0000313" key="5">
    <source>
        <dbReference type="Proteomes" id="UP001152797"/>
    </source>
</evidence>